<dbReference type="GO" id="GO:0008017">
    <property type="term" value="F:microtubule binding"/>
    <property type="evidence" value="ECO:0007669"/>
    <property type="project" value="TreeGrafter"/>
</dbReference>
<evidence type="ECO:0000256" key="7">
    <source>
        <dbReference type="SAM" id="Coils"/>
    </source>
</evidence>
<feature type="region of interest" description="Disordered" evidence="8">
    <location>
        <begin position="548"/>
        <end position="596"/>
    </location>
</feature>
<name>A0A0P1AKB0_PLAHL</name>
<evidence type="ECO:0000256" key="6">
    <source>
        <dbReference type="ARBA" id="ARBA00023273"/>
    </source>
</evidence>
<evidence type="ECO:0000256" key="1">
    <source>
        <dbReference type="ARBA" id="ARBA00004138"/>
    </source>
</evidence>
<accession>A0A0P1AKB0</accession>
<sequence length="596" mass="68729">MSAESVPGSKSLLSAVDLFGKTDAGGVEKFKAIAFRALHEQKLDEELKQTKQENEVLKDANARLARDLKELQISFDANIDDRERVLAFKSKRIEELHSKLHECEIINALFMEAINGKSSESDLSTSNVQSNSTTFNHSIVGSVALDTDTRTKMMALITAGKPVFHACDTCKEQEYKQLYEESQRKLDQLVQTSLEHETVFHENRLAEFHKRDSDIQIEQLQAQIVAMTLEKNESGHHFERKLLLEQDKVRQEKESEIEALHEMMRAQMLVQLDVTTQRTVEENERVQLELRYQSLHLEKMMKRIDTLEDENKHMKQERHLVEEINTGLSKKVKVYEHLLSKTQQSDNQWSMQVDSQEQLTEKPPIGPLSSRRIPRKPPIPALSLRNSKLKSPDVPSSCSLESPNGSYFLPEINSYQTTKSSLITEFQSPCQLNDITDILDKHLQTREFTKKQVVAALRYHHDQYRCRDSPNVARNMRMGTALKTKRKLMVSKVCYLSTNHGRRMREPPITLDSLIKYKLQSSSLSAESTDSNHVKFNEEQRQKLHDLLLPDQGRNKQKDKPTQSLIAGDLSEVWKRSRSRWQDDRLGRDPPATSRF</sequence>
<dbReference type="EMBL" id="CCYD01000553">
    <property type="protein sequence ID" value="CEG41559.1"/>
    <property type="molecule type" value="Genomic_DNA"/>
</dbReference>
<dbReference type="PANTHER" id="PTHR31954:SF1">
    <property type="entry name" value="CILIA- AND FLAGELLA-ASSOCIATED PROTEIN 157"/>
    <property type="match status" value="1"/>
</dbReference>
<dbReference type="InterPro" id="IPR038844">
    <property type="entry name" value="CFAP157"/>
</dbReference>
<feature type="compositionally biased region" description="Basic and acidic residues" evidence="8">
    <location>
        <begin position="572"/>
        <end position="588"/>
    </location>
</feature>
<evidence type="ECO:0000256" key="8">
    <source>
        <dbReference type="SAM" id="MobiDB-lite"/>
    </source>
</evidence>
<dbReference type="Proteomes" id="UP000054928">
    <property type="component" value="Unassembled WGS sequence"/>
</dbReference>
<keyword evidence="10" id="KW-1185">Reference proteome</keyword>
<keyword evidence="4 7" id="KW-0175">Coiled coil</keyword>
<dbReference type="GO" id="GO:0036064">
    <property type="term" value="C:ciliary basal body"/>
    <property type="evidence" value="ECO:0007669"/>
    <property type="project" value="TreeGrafter"/>
</dbReference>
<feature type="coiled-coil region" evidence="7">
    <location>
        <begin position="297"/>
        <end position="324"/>
    </location>
</feature>
<feature type="compositionally biased region" description="Basic and acidic residues" evidence="8">
    <location>
        <begin position="548"/>
        <end position="561"/>
    </location>
</feature>
<protein>
    <recommendedName>
        <fullName evidence="3">Cilia- and flagella-associated protein 157</fullName>
    </recommendedName>
</protein>
<keyword evidence="6" id="KW-0966">Cell projection</keyword>
<reference evidence="10" key="1">
    <citation type="submission" date="2014-09" db="EMBL/GenBank/DDBJ databases">
        <authorList>
            <person name="Sharma Rahul"/>
            <person name="Thines Marco"/>
        </authorList>
    </citation>
    <scope>NUCLEOTIDE SEQUENCE [LARGE SCALE GENOMIC DNA]</scope>
</reference>
<evidence type="ECO:0000313" key="9">
    <source>
        <dbReference type="EMBL" id="CEG41559.1"/>
    </source>
</evidence>
<dbReference type="OrthoDB" id="166611at2759"/>
<comment type="similarity">
    <text evidence="2">Belongs to the CFAP157 family.</text>
</comment>
<dbReference type="OMA" id="HALDTCK"/>
<evidence type="ECO:0000256" key="2">
    <source>
        <dbReference type="ARBA" id="ARBA00010841"/>
    </source>
</evidence>
<organism evidence="9 10">
    <name type="scientific">Plasmopara halstedii</name>
    <name type="common">Downy mildew of sunflower</name>
    <dbReference type="NCBI Taxonomy" id="4781"/>
    <lineage>
        <taxon>Eukaryota</taxon>
        <taxon>Sar</taxon>
        <taxon>Stramenopiles</taxon>
        <taxon>Oomycota</taxon>
        <taxon>Peronosporomycetes</taxon>
        <taxon>Peronosporales</taxon>
        <taxon>Peronosporaceae</taxon>
        <taxon>Plasmopara</taxon>
    </lineage>
</organism>
<evidence type="ECO:0000313" key="10">
    <source>
        <dbReference type="Proteomes" id="UP000054928"/>
    </source>
</evidence>
<keyword evidence="5" id="KW-0969">Cilium</keyword>
<feature type="compositionally biased region" description="Polar residues" evidence="8">
    <location>
        <begin position="345"/>
        <end position="358"/>
    </location>
</feature>
<feature type="region of interest" description="Disordered" evidence="8">
    <location>
        <begin position="345"/>
        <end position="380"/>
    </location>
</feature>
<dbReference type="RefSeq" id="XP_024577928.1">
    <property type="nucleotide sequence ID" value="XM_024727341.1"/>
</dbReference>
<evidence type="ECO:0000256" key="3">
    <source>
        <dbReference type="ARBA" id="ARBA00014087"/>
    </source>
</evidence>
<dbReference type="AlphaFoldDB" id="A0A0P1AKB0"/>
<evidence type="ECO:0000256" key="5">
    <source>
        <dbReference type="ARBA" id="ARBA00023069"/>
    </source>
</evidence>
<dbReference type="PANTHER" id="PTHR31954">
    <property type="entry name" value="CILIA- AND FLAGELLA-ASSOCIATED PROTEIN 157"/>
    <property type="match status" value="1"/>
</dbReference>
<feature type="coiled-coil region" evidence="7">
    <location>
        <begin position="40"/>
        <end position="74"/>
    </location>
</feature>
<comment type="subcellular location">
    <subcellularLocation>
        <location evidence="1">Cell projection</location>
        <location evidence="1">Cilium</location>
    </subcellularLocation>
</comment>
<evidence type="ECO:0000256" key="4">
    <source>
        <dbReference type="ARBA" id="ARBA00023054"/>
    </source>
</evidence>
<proteinExistence type="inferred from homology"/>
<dbReference type="GeneID" id="36406953"/>